<feature type="domain" description="CheB-type methylesterase" evidence="5">
    <location>
        <begin position="3"/>
        <end position="187"/>
    </location>
</feature>
<gene>
    <name evidence="6" type="ORF">FJR03_10925</name>
</gene>
<dbReference type="Proteomes" id="UP000593910">
    <property type="component" value="Chromosome"/>
</dbReference>
<dbReference type="PANTHER" id="PTHR42872:SF6">
    <property type="entry name" value="PROTEIN-GLUTAMATE METHYLESTERASE_PROTEIN-GLUTAMINE GLUTAMINASE"/>
    <property type="match status" value="1"/>
</dbReference>
<dbReference type="PANTHER" id="PTHR42872">
    <property type="entry name" value="PROTEIN-GLUTAMATE METHYLESTERASE/PROTEIN-GLUTAMINE GLUTAMINASE"/>
    <property type="match status" value="1"/>
</dbReference>
<evidence type="ECO:0000313" key="7">
    <source>
        <dbReference type="Proteomes" id="UP000593910"/>
    </source>
</evidence>
<dbReference type="InterPro" id="IPR035909">
    <property type="entry name" value="CheB_C"/>
</dbReference>
<evidence type="ECO:0000256" key="4">
    <source>
        <dbReference type="PROSITE-ProRule" id="PRU00050"/>
    </source>
</evidence>
<keyword evidence="4" id="KW-0145">Chemotaxis</keyword>
<evidence type="ECO:0000313" key="6">
    <source>
        <dbReference type="EMBL" id="QOP42220.1"/>
    </source>
</evidence>
<proteinExistence type="predicted"/>
<dbReference type="SUPFAM" id="SSF52738">
    <property type="entry name" value="Methylesterase CheB, C-terminal domain"/>
    <property type="match status" value="1"/>
</dbReference>
<comment type="catalytic activity">
    <reaction evidence="3">
        <text>[protein]-L-glutamate 5-O-methyl ester + H2O = L-glutamyl-[protein] + methanol + H(+)</text>
        <dbReference type="Rhea" id="RHEA:23236"/>
        <dbReference type="Rhea" id="RHEA-COMP:10208"/>
        <dbReference type="Rhea" id="RHEA-COMP:10311"/>
        <dbReference type="ChEBI" id="CHEBI:15377"/>
        <dbReference type="ChEBI" id="CHEBI:15378"/>
        <dbReference type="ChEBI" id="CHEBI:17790"/>
        <dbReference type="ChEBI" id="CHEBI:29973"/>
        <dbReference type="ChEBI" id="CHEBI:82795"/>
        <dbReference type="EC" id="3.1.1.61"/>
    </reaction>
</comment>
<evidence type="ECO:0000256" key="2">
    <source>
        <dbReference type="ARBA" id="ARBA00039140"/>
    </source>
</evidence>
<evidence type="ECO:0000256" key="1">
    <source>
        <dbReference type="ARBA" id="ARBA00022801"/>
    </source>
</evidence>
<feature type="active site" evidence="4">
    <location>
        <position position="136"/>
    </location>
</feature>
<dbReference type="EC" id="3.1.1.61" evidence="2"/>
<dbReference type="GO" id="GO:0000156">
    <property type="term" value="F:phosphorelay response regulator activity"/>
    <property type="evidence" value="ECO:0007669"/>
    <property type="project" value="InterPro"/>
</dbReference>
<dbReference type="PROSITE" id="PS50122">
    <property type="entry name" value="CHEB"/>
    <property type="match status" value="1"/>
</dbReference>
<dbReference type="RefSeq" id="WP_193113541.1">
    <property type="nucleotide sequence ID" value="NZ_CP041165.1"/>
</dbReference>
<dbReference type="CDD" id="cd16432">
    <property type="entry name" value="CheB_Rec"/>
    <property type="match status" value="1"/>
</dbReference>
<dbReference type="GO" id="GO:0006935">
    <property type="term" value="P:chemotaxis"/>
    <property type="evidence" value="ECO:0007669"/>
    <property type="project" value="UniProtKB-UniRule"/>
</dbReference>
<dbReference type="AlphaFoldDB" id="A0A7M1AXQ0"/>
<dbReference type="KEGG" id="smax:FJR03_10925"/>
<dbReference type="GO" id="GO:0005737">
    <property type="term" value="C:cytoplasm"/>
    <property type="evidence" value="ECO:0007669"/>
    <property type="project" value="InterPro"/>
</dbReference>
<reference evidence="6 7" key="1">
    <citation type="submission" date="2019-06" db="EMBL/GenBank/DDBJ databases">
        <title>Sulfurimonas gotlandica sp. nov., a chemoautotrophic and psychrotolerant epsilonproteobacterium isolated from a pelagic redoxcline, and an emended description of the genus Sulfurimonas.</title>
        <authorList>
            <person name="Wang S."/>
            <person name="Jiang L."/>
            <person name="Shao Z."/>
        </authorList>
    </citation>
    <scope>NUCLEOTIDE SEQUENCE [LARGE SCALE GENOMIC DNA]</scope>
    <source>
        <strain evidence="6 7">B2</strain>
    </source>
</reference>
<evidence type="ECO:0000259" key="5">
    <source>
        <dbReference type="PROSITE" id="PS50122"/>
    </source>
</evidence>
<dbReference type="Pfam" id="PF01339">
    <property type="entry name" value="CheB_methylest"/>
    <property type="match status" value="1"/>
</dbReference>
<accession>A0A7M1AXQ0</accession>
<name>A0A7M1AXQ0_9BACT</name>
<dbReference type="GO" id="GO:0008984">
    <property type="term" value="F:protein-glutamate methylesterase activity"/>
    <property type="evidence" value="ECO:0007669"/>
    <property type="project" value="UniProtKB-EC"/>
</dbReference>
<dbReference type="Gene3D" id="3.40.50.180">
    <property type="entry name" value="Methylesterase CheB, C-terminal domain"/>
    <property type="match status" value="1"/>
</dbReference>
<organism evidence="6 7">
    <name type="scientific">Sulfurimonas marina</name>
    <dbReference type="NCBI Taxonomy" id="2590551"/>
    <lineage>
        <taxon>Bacteria</taxon>
        <taxon>Pseudomonadati</taxon>
        <taxon>Campylobacterota</taxon>
        <taxon>Epsilonproteobacteria</taxon>
        <taxon>Campylobacterales</taxon>
        <taxon>Sulfurimonadaceae</taxon>
        <taxon>Sulfurimonas</taxon>
    </lineage>
</organism>
<protein>
    <recommendedName>
        <fullName evidence="2">protein-glutamate methylesterase</fullName>
        <ecNumber evidence="2">3.1.1.61</ecNumber>
    </recommendedName>
</protein>
<keyword evidence="1 4" id="KW-0378">Hydrolase</keyword>
<feature type="active site" evidence="4">
    <location>
        <position position="42"/>
    </location>
</feature>
<dbReference type="EMBL" id="CP041165">
    <property type="protein sequence ID" value="QOP42220.1"/>
    <property type="molecule type" value="Genomic_DNA"/>
</dbReference>
<keyword evidence="7" id="KW-1185">Reference proteome</keyword>
<dbReference type="InterPro" id="IPR000673">
    <property type="entry name" value="Sig_transdc_resp-reg_Me-estase"/>
</dbReference>
<feature type="active site" evidence="4">
    <location>
        <position position="15"/>
    </location>
</feature>
<evidence type="ECO:0000256" key="3">
    <source>
        <dbReference type="ARBA" id="ARBA00048267"/>
    </source>
</evidence>
<sequence length="193" mass="21110">MKFLEHNKIVLIGASTGGPAHIEKILSSLEEPLPFSIVIAQHMGEEFLPSFVKRLSLKTNHKIMLCEDGQTLMQGCIYIATNNSSILKDSNGLKFQVVHSEKAHFNPEINHLFSSASEITATHKLLPILLTGIGDDGVQGCQLLAQHGVKCIAESEKTAIVYGIPARAKESVVNINVLDLDKIIEAIQIFGER</sequence>